<feature type="chain" id="PRO_5046650411" description="Lipoprotein" evidence="2">
    <location>
        <begin position="32"/>
        <end position="136"/>
    </location>
</feature>
<dbReference type="RefSeq" id="WP_006617672.1">
    <property type="nucleotide sequence ID" value="NZ_BIMW01000115.1"/>
</dbReference>
<reference evidence="3 4" key="1">
    <citation type="journal article" date="2019" name="J Genomics">
        <title>The Draft Genome of a Hydrogen-producing Cyanobacterium, Arthrospira platensis NIES-46.</title>
        <authorList>
            <person name="Suzuki S."/>
            <person name="Yamaguchi H."/>
            <person name="Kawachi M."/>
        </authorList>
    </citation>
    <scope>NUCLEOTIDE SEQUENCE [LARGE SCALE GENOMIC DNA]</scope>
    <source>
        <strain evidence="3 4">NIES-46</strain>
    </source>
</reference>
<keyword evidence="1" id="KW-0472">Membrane</keyword>
<keyword evidence="1" id="KW-1133">Transmembrane helix</keyword>
<keyword evidence="2" id="KW-0732">Signal</keyword>
<keyword evidence="1" id="KW-0812">Transmembrane</keyword>
<dbReference type="PROSITE" id="PS51257">
    <property type="entry name" value="PROKAR_LIPOPROTEIN"/>
    <property type="match status" value="1"/>
</dbReference>
<accession>A0A5M3TAH3</accession>
<feature type="signal peptide" evidence="2">
    <location>
        <begin position="1"/>
        <end position="31"/>
    </location>
</feature>
<dbReference type="EMBL" id="BIMW01000115">
    <property type="protein sequence ID" value="GCE94950.1"/>
    <property type="molecule type" value="Genomic_DNA"/>
</dbReference>
<evidence type="ECO:0000313" key="3">
    <source>
        <dbReference type="EMBL" id="GCE94950.1"/>
    </source>
</evidence>
<evidence type="ECO:0008006" key="5">
    <source>
        <dbReference type="Google" id="ProtNLM"/>
    </source>
</evidence>
<evidence type="ECO:0000256" key="2">
    <source>
        <dbReference type="SAM" id="SignalP"/>
    </source>
</evidence>
<keyword evidence="4" id="KW-1185">Reference proteome</keyword>
<organism evidence="3 4">
    <name type="scientific">Limnospira platensis NIES-46</name>
    <dbReference type="NCBI Taxonomy" id="1236695"/>
    <lineage>
        <taxon>Bacteria</taxon>
        <taxon>Bacillati</taxon>
        <taxon>Cyanobacteriota</taxon>
        <taxon>Cyanophyceae</taxon>
        <taxon>Oscillatoriophycideae</taxon>
        <taxon>Oscillatoriales</taxon>
        <taxon>Sirenicapillariaceae</taxon>
        <taxon>Limnospira</taxon>
    </lineage>
</organism>
<proteinExistence type="predicted"/>
<sequence length="136" mass="15475">MSTKALHSRRYFILGLSSTSLVLLLAACSHVSESEQLRAKSILNKKMPNFESQARTAIKNKNPKVIGRWRYKFSRDKNTNEILIQYGIHGINWLQFLISIIVSIITLGIFEPGYQTGSYVTVAVNLQTENVRFVSR</sequence>
<comment type="caution">
    <text evidence="3">The sequence shown here is derived from an EMBL/GenBank/DDBJ whole genome shotgun (WGS) entry which is preliminary data.</text>
</comment>
<protein>
    <recommendedName>
        <fullName evidence="5">Lipoprotein</fullName>
    </recommendedName>
</protein>
<name>A0A5M3TAH3_LIMPL</name>
<evidence type="ECO:0000313" key="4">
    <source>
        <dbReference type="Proteomes" id="UP000326169"/>
    </source>
</evidence>
<gene>
    <name evidence="3" type="ORF">NIES46_30100</name>
</gene>
<dbReference type="GeneID" id="301683818"/>
<evidence type="ECO:0000256" key="1">
    <source>
        <dbReference type="SAM" id="Phobius"/>
    </source>
</evidence>
<feature type="transmembrane region" description="Helical" evidence="1">
    <location>
        <begin position="93"/>
        <end position="110"/>
    </location>
</feature>
<dbReference type="Proteomes" id="UP000326169">
    <property type="component" value="Unassembled WGS sequence"/>
</dbReference>